<evidence type="ECO:0000259" key="4">
    <source>
        <dbReference type="SMART" id="SM00797"/>
    </source>
</evidence>
<comment type="caution">
    <text evidence="5">The sequence shown here is derived from an EMBL/GenBank/DDBJ whole genome shotgun (WGS) entry which is preliminary data.</text>
</comment>
<feature type="domain" description="Carboxyltransferase" evidence="4">
    <location>
        <begin position="28"/>
        <end position="299"/>
    </location>
</feature>
<evidence type="ECO:0000256" key="2">
    <source>
        <dbReference type="ARBA" id="ARBA00022801"/>
    </source>
</evidence>
<proteinExistence type="predicted"/>
<name>A0A4R6TY03_9BACI</name>
<reference evidence="5 6" key="1">
    <citation type="submission" date="2019-03" db="EMBL/GenBank/DDBJ databases">
        <title>Genomic Encyclopedia of Type Strains, Phase IV (KMG-IV): sequencing the most valuable type-strain genomes for metagenomic binning, comparative biology and taxonomic classification.</title>
        <authorList>
            <person name="Goeker M."/>
        </authorList>
    </citation>
    <scope>NUCLEOTIDE SEQUENCE [LARGE SCALE GENOMIC DNA]</scope>
    <source>
        <strain evidence="5 6">DSM 28697</strain>
    </source>
</reference>
<organism evidence="5 6">
    <name type="scientific">Aureibacillus halotolerans</name>
    <dbReference type="NCBI Taxonomy" id="1508390"/>
    <lineage>
        <taxon>Bacteria</taxon>
        <taxon>Bacillati</taxon>
        <taxon>Bacillota</taxon>
        <taxon>Bacilli</taxon>
        <taxon>Bacillales</taxon>
        <taxon>Bacillaceae</taxon>
        <taxon>Aureibacillus</taxon>
    </lineage>
</organism>
<dbReference type="InterPro" id="IPR003778">
    <property type="entry name" value="CT_A_B"/>
</dbReference>
<keyword evidence="3" id="KW-0067">ATP-binding</keyword>
<dbReference type="EMBL" id="SNYJ01000009">
    <property type="protein sequence ID" value="TDQ38788.1"/>
    <property type="molecule type" value="Genomic_DNA"/>
</dbReference>
<dbReference type="SUPFAM" id="SSF50891">
    <property type="entry name" value="Cyclophilin-like"/>
    <property type="match status" value="1"/>
</dbReference>
<evidence type="ECO:0000313" key="5">
    <source>
        <dbReference type="EMBL" id="TDQ38788.1"/>
    </source>
</evidence>
<gene>
    <name evidence="5" type="ORF">EV213_109157</name>
</gene>
<dbReference type="OrthoDB" id="9782422at2"/>
<dbReference type="Proteomes" id="UP000295632">
    <property type="component" value="Unassembled WGS sequence"/>
</dbReference>
<dbReference type="PANTHER" id="PTHR43309:SF5">
    <property type="entry name" value="5-OXOPROLINASE SUBUNIT C"/>
    <property type="match status" value="1"/>
</dbReference>
<dbReference type="GO" id="GO:0016787">
    <property type="term" value="F:hydrolase activity"/>
    <property type="evidence" value="ECO:0007669"/>
    <property type="project" value="UniProtKB-KW"/>
</dbReference>
<sequence>MKETPVFHVEKPGLLTSLQNDGRKGYQHVGLGPGGAIDPDALFMANLLVANELNTLAIECTLVGPELHCLLDGIIAITGADLSPTLNREPVPMWKAMRITKGDTLRFGKPIQGARAYISRHGGFLGQEDLGSGAYHSMASIGTLLTKNDVLSAHSLNGKGPLLGLSHEHHPVYKKHVTLAVVAGPHEERFNQKSTMAFYHSTFRVKHGNRMALTFEGENLTPMKGSLLSSGVNWGSIQVPPSGHPIVLLQDRQTTGGYPRIGTIASIHQAELAQLVTGDTVNFQPITIQQAQDKWREHLKQRRKLYARAFGRRMPTLLNKA</sequence>
<dbReference type="InterPro" id="IPR029000">
    <property type="entry name" value="Cyclophilin-like_dom_sf"/>
</dbReference>
<evidence type="ECO:0000256" key="3">
    <source>
        <dbReference type="ARBA" id="ARBA00022840"/>
    </source>
</evidence>
<dbReference type="RefSeq" id="WP_133580835.1">
    <property type="nucleotide sequence ID" value="NZ_SNYJ01000009.1"/>
</dbReference>
<dbReference type="PANTHER" id="PTHR43309">
    <property type="entry name" value="5-OXOPROLINASE SUBUNIT C"/>
    <property type="match status" value="1"/>
</dbReference>
<protein>
    <submittedName>
        <fullName evidence="5">Antagonist of KipI</fullName>
    </submittedName>
</protein>
<keyword evidence="2" id="KW-0378">Hydrolase</keyword>
<keyword evidence="1" id="KW-0547">Nucleotide-binding</keyword>
<evidence type="ECO:0000256" key="1">
    <source>
        <dbReference type="ARBA" id="ARBA00022741"/>
    </source>
</evidence>
<accession>A0A4R6TY03</accession>
<dbReference type="AlphaFoldDB" id="A0A4R6TY03"/>
<keyword evidence="6" id="KW-1185">Reference proteome</keyword>
<dbReference type="SMART" id="SM00797">
    <property type="entry name" value="AHS2"/>
    <property type="match status" value="1"/>
</dbReference>
<dbReference type="InterPro" id="IPR052708">
    <property type="entry name" value="PxpC"/>
</dbReference>
<dbReference type="GO" id="GO:0005524">
    <property type="term" value="F:ATP binding"/>
    <property type="evidence" value="ECO:0007669"/>
    <property type="project" value="UniProtKB-KW"/>
</dbReference>
<dbReference type="Pfam" id="PF02626">
    <property type="entry name" value="CT_A_B"/>
    <property type="match status" value="1"/>
</dbReference>
<dbReference type="Gene3D" id="2.40.100.10">
    <property type="entry name" value="Cyclophilin-like"/>
    <property type="match status" value="1"/>
</dbReference>
<evidence type="ECO:0000313" key="6">
    <source>
        <dbReference type="Proteomes" id="UP000295632"/>
    </source>
</evidence>